<organism evidence="2 3">
    <name type="scientific">Candidatus Falkowbacteria bacterium RIFOXYD2_FULL_34_120</name>
    <dbReference type="NCBI Taxonomy" id="1798007"/>
    <lineage>
        <taxon>Bacteria</taxon>
        <taxon>Candidatus Falkowiibacteriota</taxon>
    </lineage>
</organism>
<dbReference type="Proteomes" id="UP000177579">
    <property type="component" value="Unassembled WGS sequence"/>
</dbReference>
<sequence>MSNFLTLNYWLNSRPGNMETKAFFVLVIFICTLAIFAFISHLIKNRKRGLYYNIWQQLNSFCFVNFIIGLFLVFFAYELIPFLSSRILFLLWLIELLIWIVFIVRFALKIPQIIEKQKEENEYKKYIP</sequence>
<feature type="transmembrane region" description="Helical" evidence="1">
    <location>
        <begin position="60"/>
        <end position="80"/>
    </location>
</feature>
<dbReference type="AlphaFoldDB" id="A0A1F5TMT5"/>
<keyword evidence="1" id="KW-1133">Transmembrane helix</keyword>
<keyword evidence="1" id="KW-0812">Transmembrane</keyword>
<feature type="transmembrane region" description="Helical" evidence="1">
    <location>
        <begin position="86"/>
        <end position="108"/>
    </location>
</feature>
<evidence type="ECO:0000313" key="3">
    <source>
        <dbReference type="Proteomes" id="UP000177579"/>
    </source>
</evidence>
<comment type="caution">
    <text evidence="2">The sequence shown here is derived from an EMBL/GenBank/DDBJ whole genome shotgun (WGS) entry which is preliminary data.</text>
</comment>
<dbReference type="EMBL" id="MFGO01000032">
    <property type="protein sequence ID" value="OGF40270.1"/>
    <property type="molecule type" value="Genomic_DNA"/>
</dbReference>
<evidence type="ECO:0000256" key="1">
    <source>
        <dbReference type="SAM" id="Phobius"/>
    </source>
</evidence>
<dbReference type="SUPFAM" id="SSF103473">
    <property type="entry name" value="MFS general substrate transporter"/>
    <property type="match status" value="1"/>
</dbReference>
<keyword evidence="1" id="KW-0472">Membrane</keyword>
<accession>A0A1F5TMT5</accession>
<feature type="transmembrane region" description="Helical" evidence="1">
    <location>
        <begin position="20"/>
        <end position="39"/>
    </location>
</feature>
<gene>
    <name evidence="2" type="ORF">A2531_04535</name>
</gene>
<proteinExistence type="predicted"/>
<protein>
    <submittedName>
        <fullName evidence="2">Uncharacterized protein</fullName>
    </submittedName>
</protein>
<dbReference type="InterPro" id="IPR036259">
    <property type="entry name" value="MFS_trans_sf"/>
</dbReference>
<name>A0A1F5TMT5_9BACT</name>
<reference evidence="2 3" key="1">
    <citation type="journal article" date="2016" name="Nat. Commun.">
        <title>Thousands of microbial genomes shed light on interconnected biogeochemical processes in an aquifer system.</title>
        <authorList>
            <person name="Anantharaman K."/>
            <person name="Brown C.T."/>
            <person name="Hug L.A."/>
            <person name="Sharon I."/>
            <person name="Castelle C.J."/>
            <person name="Probst A.J."/>
            <person name="Thomas B.C."/>
            <person name="Singh A."/>
            <person name="Wilkins M.J."/>
            <person name="Karaoz U."/>
            <person name="Brodie E.L."/>
            <person name="Williams K.H."/>
            <person name="Hubbard S.S."/>
            <person name="Banfield J.F."/>
        </authorList>
    </citation>
    <scope>NUCLEOTIDE SEQUENCE [LARGE SCALE GENOMIC DNA]</scope>
</reference>
<evidence type="ECO:0000313" key="2">
    <source>
        <dbReference type="EMBL" id="OGF40270.1"/>
    </source>
</evidence>